<dbReference type="AlphaFoldDB" id="A0A4C1YXG7"/>
<gene>
    <name evidence="3" type="ORF">EVAR_61184_1</name>
</gene>
<keyword evidence="2" id="KW-0472">Membrane</keyword>
<feature type="region of interest" description="Disordered" evidence="1">
    <location>
        <begin position="235"/>
        <end position="255"/>
    </location>
</feature>
<keyword evidence="2" id="KW-1133">Transmembrane helix</keyword>
<reference evidence="3 4" key="1">
    <citation type="journal article" date="2019" name="Commun. Biol.">
        <title>The bagworm genome reveals a unique fibroin gene that provides high tensile strength.</title>
        <authorList>
            <person name="Kono N."/>
            <person name="Nakamura H."/>
            <person name="Ohtoshi R."/>
            <person name="Tomita M."/>
            <person name="Numata K."/>
            <person name="Arakawa K."/>
        </authorList>
    </citation>
    <scope>NUCLEOTIDE SEQUENCE [LARGE SCALE GENOMIC DNA]</scope>
</reference>
<keyword evidence="2" id="KW-0812">Transmembrane</keyword>
<dbReference type="EMBL" id="BGZK01001424">
    <property type="protein sequence ID" value="GBP79663.1"/>
    <property type="molecule type" value="Genomic_DNA"/>
</dbReference>
<organism evidence="3 4">
    <name type="scientific">Eumeta variegata</name>
    <name type="common">Bagworm moth</name>
    <name type="synonym">Eumeta japonica</name>
    <dbReference type="NCBI Taxonomy" id="151549"/>
    <lineage>
        <taxon>Eukaryota</taxon>
        <taxon>Metazoa</taxon>
        <taxon>Ecdysozoa</taxon>
        <taxon>Arthropoda</taxon>
        <taxon>Hexapoda</taxon>
        <taxon>Insecta</taxon>
        <taxon>Pterygota</taxon>
        <taxon>Neoptera</taxon>
        <taxon>Endopterygota</taxon>
        <taxon>Lepidoptera</taxon>
        <taxon>Glossata</taxon>
        <taxon>Ditrysia</taxon>
        <taxon>Tineoidea</taxon>
        <taxon>Psychidae</taxon>
        <taxon>Oiketicinae</taxon>
        <taxon>Eumeta</taxon>
    </lineage>
</organism>
<proteinExistence type="predicted"/>
<sequence length="273" mass="29534">RHATTAPSAALGSYTTHEYLSGAVFLPPAQSGANVLSRHRGYGMSQLTPQLSLLTYPVSFVYSLNIYLVLMLSELARVALFVFVERKTVVSPPCEGPSNATSLLSWSRLTNIPSPSSSTSDVAMSLHHVTMSLHLANSTNYHVSYYGYFADLLAPNFIYRKKRNKESALICAAAANYPQSHINKQPPPAPVVRTRTRPAAGLRCDIFRSTLCLENHKPDVICTVILPGDVPADIHKGGGGGGRRPQPAARDKRRAGVTRVIGAEQLVGLALRS</sequence>
<comment type="caution">
    <text evidence="3">The sequence shown here is derived from an EMBL/GenBank/DDBJ whole genome shotgun (WGS) entry which is preliminary data.</text>
</comment>
<dbReference type="Proteomes" id="UP000299102">
    <property type="component" value="Unassembled WGS sequence"/>
</dbReference>
<evidence type="ECO:0000313" key="3">
    <source>
        <dbReference type="EMBL" id="GBP79663.1"/>
    </source>
</evidence>
<feature type="non-terminal residue" evidence="3">
    <location>
        <position position="1"/>
    </location>
</feature>
<evidence type="ECO:0000256" key="1">
    <source>
        <dbReference type="SAM" id="MobiDB-lite"/>
    </source>
</evidence>
<feature type="transmembrane region" description="Helical" evidence="2">
    <location>
        <begin position="60"/>
        <end position="83"/>
    </location>
</feature>
<evidence type="ECO:0000256" key="2">
    <source>
        <dbReference type="SAM" id="Phobius"/>
    </source>
</evidence>
<accession>A0A4C1YXG7</accession>
<protein>
    <submittedName>
        <fullName evidence="3">Uncharacterized protein</fullName>
    </submittedName>
</protein>
<keyword evidence="4" id="KW-1185">Reference proteome</keyword>
<evidence type="ECO:0000313" key="4">
    <source>
        <dbReference type="Proteomes" id="UP000299102"/>
    </source>
</evidence>
<name>A0A4C1YXG7_EUMVA</name>